<dbReference type="EMBL" id="CM035430">
    <property type="protein sequence ID" value="KAH7298510.1"/>
    <property type="molecule type" value="Genomic_DNA"/>
</dbReference>
<comment type="function">
    <text evidence="1">May act as a substrate-specific adapter of an E3 ubiquitin-protein ligase complex (CUL3-RBX1-BTB) which mediates the ubiquitination and subsequent proteasomal degradation of target proteins.</text>
</comment>
<comment type="caution">
    <text evidence="6">The sequence shown here is derived from an EMBL/GenBank/DDBJ whole genome shotgun (WGS) entry which is preliminary data.</text>
</comment>
<feature type="region of interest" description="Disordered" evidence="4">
    <location>
        <begin position="1"/>
        <end position="26"/>
    </location>
</feature>
<protein>
    <recommendedName>
        <fullName evidence="5">BTB domain-containing protein</fullName>
    </recommendedName>
</protein>
<dbReference type="OMA" id="SKEARCA"/>
<sequence>MEANSSVRRRAASPAASGGPAVHSPLRVVETVKSEASWCCMSRSSSLSNSAGSPLSRNVKLKELPKAPGVVTELDKKEQHVNGEYTTKRGSSDTSRNTAGSKLERKSRSGEVNRIGDAFKNGEIASLIKQGFIGGGSPLDRGNGSPFKIRLSPGRVSPLLDASSSPVSSTGPNSGKLNSLISTNLITQSSPPNDKAKSSPTLFEMMAHEHEKQEKPRFNSGPLLYGSHSRILAKQLSLQERLLSPNSPGSKFNDPFSSDVRLNLSTGSKDAPNVILHLHAQILTSNSRYYATRLAEWSSKKPQDVPFTIHISDCEDVEAYVETLRLMYCTNIRRKLMKERVSKVLGILKVSSMIVFEAGVLSCLEYLEAVPWAEDEEEKVTSLLRQLHLESIGAGDILKRLSIEDSSDSQDILVRFLHLVIKGTDEKARREMKGLVSRMLRENASRGRDSNDLSKENLYSACYECLDSLLQCFKQAVNPDHGNKQNEERAMLMAQIIRQADNLSWLLDILIDRQIADEFVKLWAYQEDLFSLHSQVPLSLGRYEVSRLTARLCVAVGQGEVMAPKEIRFQLLHNWLQPLIEDFGWMQRACRGLDSKVVEEGISQTILTLPLKQQQTIMVSWFDRFLKNGDDCPNLQRAFEIWWRRTFVRSQVDSCPSPATNLVHCTYAVDSSNEAASCHTDQ</sequence>
<dbReference type="EMBL" id="CM035430">
    <property type="protein sequence ID" value="KAH7298511.1"/>
    <property type="molecule type" value="Genomic_DNA"/>
</dbReference>
<evidence type="ECO:0000256" key="3">
    <source>
        <dbReference type="ARBA" id="ARBA00022786"/>
    </source>
</evidence>
<dbReference type="EMBL" id="CM035430">
    <property type="protein sequence ID" value="KAH7298513.1"/>
    <property type="molecule type" value="Genomic_DNA"/>
</dbReference>
<dbReference type="AlphaFoldDB" id="A0A8T2RQ12"/>
<dbReference type="Proteomes" id="UP000825935">
    <property type="component" value="Chromosome 25"/>
</dbReference>
<dbReference type="Pfam" id="PF25553">
    <property type="entry name" value="BTB-POZ_ANK-like"/>
    <property type="match status" value="1"/>
</dbReference>
<name>A0A8T2RQ12_CERRI</name>
<feature type="domain" description="BTB" evidence="5">
    <location>
        <begin position="258"/>
        <end position="336"/>
    </location>
</feature>
<feature type="region of interest" description="Disordered" evidence="4">
    <location>
        <begin position="76"/>
        <end position="110"/>
    </location>
</feature>
<evidence type="ECO:0000256" key="1">
    <source>
        <dbReference type="ARBA" id="ARBA00002668"/>
    </source>
</evidence>
<comment type="pathway">
    <text evidence="2">Protein modification; protein ubiquitination.</text>
</comment>
<evidence type="ECO:0000256" key="4">
    <source>
        <dbReference type="SAM" id="MobiDB-lite"/>
    </source>
</evidence>
<keyword evidence="3" id="KW-0833">Ubl conjugation pathway</keyword>
<accession>A0A8T2RQ12</accession>
<keyword evidence="7" id="KW-1185">Reference proteome</keyword>
<feature type="compositionally biased region" description="Low complexity" evidence="4">
    <location>
        <begin position="12"/>
        <end position="25"/>
    </location>
</feature>
<proteinExistence type="predicted"/>
<dbReference type="InterPro" id="IPR000210">
    <property type="entry name" value="BTB/POZ_dom"/>
</dbReference>
<evidence type="ECO:0000256" key="2">
    <source>
        <dbReference type="ARBA" id="ARBA00004906"/>
    </source>
</evidence>
<reference evidence="6" key="1">
    <citation type="submission" date="2021-08" db="EMBL/GenBank/DDBJ databases">
        <title>WGS assembly of Ceratopteris richardii.</title>
        <authorList>
            <person name="Marchant D.B."/>
            <person name="Chen G."/>
            <person name="Jenkins J."/>
            <person name="Shu S."/>
            <person name="Leebens-Mack J."/>
            <person name="Grimwood J."/>
            <person name="Schmutz J."/>
            <person name="Soltis P."/>
            <person name="Soltis D."/>
            <person name="Chen Z.-H."/>
        </authorList>
    </citation>
    <scope>NUCLEOTIDE SEQUENCE</scope>
    <source>
        <strain evidence="6">Whitten #5841</strain>
        <tissue evidence="6">Leaf</tissue>
    </source>
</reference>
<feature type="compositionally biased region" description="Basic and acidic residues" evidence="4">
    <location>
        <begin position="76"/>
        <end position="91"/>
    </location>
</feature>
<dbReference type="EMBL" id="CM035430">
    <property type="protein sequence ID" value="KAH7298514.1"/>
    <property type="molecule type" value="Genomic_DNA"/>
</dbReference>
<gene>
    <name evidence="6" type="ORF">KP509_25G047400</name>
</gene>
<organism evidence="6 7">
    <name type="scientific">Ceratopteris richardii</name>
    <name type="common">Triangle waterfern</name>
    <dbReference type="NCBI Taxonomy" id="49495"/>
    <lineage>
        <taxon>Eukaryota</taxon>
        <taxon>Viridiplantae</taxon>
        <taxon>Streptophyta</taxon>
        <taxon>Embryophyta</taxon>
        <taxon>Tracheophyta</taxon>
        <taxon>Polypodiopsida</taxon>
        <taxon>Polypodiidae</taxon>
        <taxon>Polypodiales</taxon>
        <taxon>Pteridineae</taxon>
        <taxon>Pteridaceae</taxon>
        <taxon>Parkerioideae</taxon>
        <taxon>Ceratopteris</taxon>
    </lineage>
</organism>
<dbReference type="EMBL" id="CM035430">
    <property type="protein sequence ID" value="KAH7298512.1"/>
    <property type="molecule type" value="Genomic_DNA"/>
</dbReference>
<evidence type="ECO:0000313" key="7">
    <source>
        <dbReference type="Proteomes" id="UP000825935"/>
    </source>
</evidence>
<evidence type="ECO:0000313" key="6">
    <source>
        <dbReference type="EMBL" id="KAH7298512.1"/>
    </source>
</evidence>
<evidence type="ECO:0000259" key="5">
    <source>
        <dbReference type="PROSITE" id="PS50097"/>
    </source>
</evidence>
<dbReference type="InterPro" id="IPR058039">
    <property type="entry name" value="At3g05675-like_ankyrin"/>
</dbReference>
<dbReference type="PANTHER" id="PTHR31060:SF3">
    <property type="entry name" value="OS04G0579700 PROTEIN"/>
    <property type="match status" value="1"/>
</dbReference>
<dbReference type="PROSITE" id="PS50097">
    <property type="entry name" value="BTB"/>
    <property type="match status" value="1"/>
</dbReference>
<dbReference type="OrthoDB" id="1903255at2759"/>
<dbReference type="PANTHER" id="PTHR31060">
    <property type="entry name" value="OSJNBA0011J08.25 PROTEIN-RELATED"/>
    <property type="match status" value="1"/>
</dbReference>
<dbReference type="InterPro" id="IPR038920">
    <property type="entry name" value="At3g05675-like"/>
</dbReference>